<evidence type="ECO:0000313" key="2">
    <source>
        <dbReference type="EMBL" id="MBA0729474.1"/>
    </source>
</evidence>
<comment type="caution">
    <text evidence="2">The sequence shown here is derived from an EMBL/GenBank/DDBJ whole genome shotgun (WGS) entry which is preliminary data.</text>
</comment>
<dbReference type="EMBL" id="JABEZV010437753">
    <property type="protein sequence ID" value="MBA0729474.1"/>
    <property type="molecule type" value="Genomic_DNA"/>
</dbReference>
<sequence length="243" mass="28199">GSEKLFLCEVFISVKDSELLSGYIRTYVFVRFSSPCSHREMYSPEQNSKTVMANKFLDKVEDNAIVRIWSKKMQLEKGDSLAKRYVSELWDYTMEEYTALLHCPRLQVDKTYSRAAYVPAFWKKLMNITRMSEPWITAKIKQKGECKCIPWKNLRDLILAHPDGKKKVDVFALSIYELVIFPRALGHVDEAVLYLFDRLDKGVTPIPAILVETFRSLNVCRRAGEGRFIGCAQLLLAWFHSHF</sequence>
<gene>
    <name evidence="2" type="ORF">Golax_020463</name>
</gene>
<protein>
    <recommendedName>
        <fullName evidence="1">DUF7745 domain-containing protein</fullName>
    </recommendedName>
</protein>
<dbReference type="InterPro" id="IPR056647">
    <property type="entry name" value="DUF7745"/>
</dbReference>
<proteinExistence type="predicted"/>
<name>A0A7J9B1I0_9ROSI</name>
<dbReference type="Proteomes" id="UP000593574">
    <property type="component" value="Unassembled WGS sequence"/>
</dbReference>
<accession>A0A7J9B1I0</accession>
<organism evidence="2 3">
    <name type="scientific">Gossypium laxum</name>
    <dbReference type="NCBI Taxonomy" id="34288"/>
    <lineage>
        <taxon>Eukaryota</taxon>
        <taxon>Viridiplantae</taxon>
        <taxon>Streptophyta</taxon>
        <taxon>Embryophyta</taxon>
        <taxon>Tracheophyta</taxon>
        <taxon>Spermatophyta</taxon>
        <taxon>Magnoliopsida</taxon>
        <taxon>eudicotyledons</taxon>
        <taxon>Gunneridae</taxon>
        <taxon>Pentapetalae</taxon>
        <taxon>rosids</taxon>
        <taxon>malvids</taxon>
        <taxon>Malvales</taxon>
        <taxon>Malvaceae</taxon>
        <taxon>Malvoideae</taxon>
        <taxon>Gossypium</taxon>
    </lineage>
</organism>
<feature type="domain" description="DUF7745" evidence="1">
    <location>
        <begin position="93"/>
        <end position="242"/>
    </location>
</feature>
<evidence type="ECO:0000259" key="1">
    <source>
        <dbReference type="Pfam" id="PF24924"/>
    </source>
</evidence>
<dbReference type="PANTHER" id="PTHR48200">
    <property type="entry name" value="PROTEIN, PUTATIVE-RELATED"/>
    <property type="match status" value="1"/>
</dbReference>
<dbReference type="AlphaFoldDB" id="A0A7J9B1I0"/>
<feature type="non-terminal residue" evidence="2">
    <location>
        <position position="1"/>
    </location>
</feature>
<keyword evidence="3" id="KW-1185">Reference proteome</keyword>
<reference evidence="2 3" key="1">
    <citation type="journal article" date="2019" name="Genome Biol. Evol.">
        <title>Insights into the evolution of the New World diploid cottons (Gossypium, subgenus Houzingenia) based on genome sequencing.</title>
        <authorList>
            <person name="Grover C.E."/>
            <person name="Arick M.A. 2nd"/>
            <person name="Thrash A."/>
            <person name="Conover J.L."/>
            <person name="Sanders W.S."/>
            <person name="Peterson D.G."/>
            <person name="Frelichowski J.E."/>
            <person name="Scheffler J.A."/>
            <person name="Scheffler B.E."/>
            <person name="Wendel J.F."/>
        </authorList>
    </citation>
    <scope>NUCLEOTIDE SEQUENCE [LARGE SCALE GENOMIC DNA]</scope>
    <source>
        <strain evidence="2">4</strain>
        <tissue evidence="2">Leaf</tissue>
    </source>
</reference>
<dbReference type="Pfam" id="PF24924">
    <property type="entry name" value="DUF7745"/>
    <property type="match status" value="1"/>
</dbReference>
<evidence type="ECO:0000313" key="3">
    <source>
        <dbReference type="Proteomes" id="UP000593574"/>
    </source>
</evidence>
<dbReference type="PANTHER" id="PTHR48200:SF1">
    <property type="entry name" value="AMINOTRANSFERASE-LIKE PLANT MOBILE DOMAIN-CONTAINING PROTEIN"/>
    <property type="match status" value="1"/>
</dbReference>